<protein>
    <submittedName>
        <fullName evidence="1">Uncharacterized protein</fullName>
    </submittedName>
</protein>
<evidence type="ECO:0000313" key="2">
    <source>
        <dbReference type="Proteomes" id="UP001359559"/>
    </source>
</evidence>
<accession>A0AAN9PE57</accession>
<dbReference type="EMBL" id="JAYKXN010000004">
    <property type="protein sequence ID" value="KAK7295413.1"/>
    <property type="molecule type" value="Genomic_DNA"/>
</dbReference>
<keyword evidence="2" id="KW-1185">Reference proteome</keyword>
<gene>
    <name evidence="1" type="ORF">RJT34_18320</name>
</gene>
<reference evidence="1 2" key="1">
    <citation type="submission" date="2024-01" db="EMBL/GenBank/DDBJ databases">
        <title>The genomes of 5 underutilized Papilionoideae crops provide insights into root nodulation and disease resistance.</title>
        <authorList>
            <person name="Yuan L."/>
        </authorList>
    </citation>
    <scope>NUCLEOTIDE SEQUENCE [LARGE SCALE GENOMIC DNA]</scope>
    <source>
        <strain evidence="1">LY-2023</strain>
        <tissue evidence="1">Leaf</tissue>
    </source>
</reference>
<organism evidence="1 2">
    <name type="scientific">Clitoria ternatea</name>
    <name type="common">Butterfly pea</name>
    <dbReference type="NCBI Taxonomy" id="43366"/>
    <lineage>
        <taxon>Eukaryota</taxon>
        <taxon>Viridiplantae</taxon>
        <taxon>Streptophyta</taxon>
        <taxon>Embryophyta</taxon>
        <taxon>Tracheophyta</taxon>
        <taxon>Spermatophyta</taxon>
        <taxon>Magnoliopsida</taxon>
        <taxon>eudicotyledons</taxon>
        <taxon>Gunneridae</taxon>
        <taxon>Pentapetalae</taxon>
        <taxon>rosids</taxon>
        <taxon>fabids</taxon>
        <taxon>Fabales</taxon>
        <taxon>Fabaceae</taxon>
        <taxon>Papilionoideae</taxon>
        <taxon>50 kb inversion clade</taxon>
        <taxon>NPAAA clade</taxon>
        <taxon>indigoferoid/millettioid clade</taxon>
        <taxon>Phaseoleae</taxon>
        <taxon>Clitoria</taxon>
    </lineage>
</organism>
<sequence length="162" mass="18723">MHSHGQRKQERDRSKRSVVCGVLTPIRVSVCIHPTRCFLLLPLFFSSIPNPFLNFRVPSLFPFFSSLSSSVHSNNTLFLRGFKNSVVKDVDEVRWKKELVRCKECLLCCVAWSVIPALVGCETQNSHLKWTLYIVHPFRWCLLLASFCLNEFELLLVPYGHL</sequence>
<evidence type="ECO:0000313" key="1">
    <source>
        <dbReference type="EMBL" id="KAK7295413.1"/>
    </source>
</evidence>
<comment type="caution">
    <text evidence="1">The sequence shown here is derived from an EMBL/GenBank/DDBJ whole genome shotgun (WGS) entry which is preliminary data.</text>
</comment>
<dbReference type="AlphaFoldDB" id="A0AAN9PE57"/>
<dbReference type="Proteomes" id="UP001359559">
    <property type="component" value="Unassembled WGS sequence"/>
</dbReference>
<proteinExistence type="predicted"/>
<name>A0AAN9PE57_CLITE</name>